<accession>A0A520XHB7</accession>
<dbReference type="PANTHER" id="PTHR39966:SF1">
    <property type="entry name" value="HEMERYTHRIN-LIKE DOMAIN-CONTAINING PROTEIN"/>
    <property type="match status" value="1"/>
</dbReference>
<gene>
    <name evidence="2" type="ORF">EVJ48_00705</name>
</gene>
<organism evidence="2 3">
    <name type="scientific">Candidatus Acidulodesulfobacterium acidiphilum</name>
    <dbReference type="NCBI Taxonomy" id="2597224"/>
    <lineage>
        <taxon>Bacteria</taxon>
        <taxon>Deltaproteobacteria</taxon>
        <taxon>Candidatus Acidulodesulfobacterales</taxon>
        <taxon>Candidatus Acidulodesulfobacterium</taxon>
    </lineage>
</organism>
<dbReference type="Proteomes" id="UP000322454">
    <property type="component" value="Unassembled WGS sequence"/>
</dbReference>
<dbReference type="PANTHER" id="PTHR39966">
    <property type="entry name" value="BLL2471 PROTEIN-RELATED"/>
    <property type="match status" value="1"/>
</dbReference>
<dbReference type="AlphaFoldDB" id="A0A520XHB7"/>
<dbReference type="GO" id="GO:0005886">
    <property type="term" value="C:plasma membrane"/>
    <property type="evidence" value="ECO:0007669"/>
    <property type="project" value="TreeGrafter"/>
</dbReference>
<evidence type="ECO:0000313" key="3">
    <source>
        <dbReference type="Proteomes" id="UP000322454"/>
    </source>
</evidence>
<sequence>METSSIDPIVALKSDHEIVRSVLNNLEEYLKKIGKVSSEGLRNNLINQLNEITAFIDKDLEVHFKKEEDGLFPVLGKYIGIETGPIHVMLLEHKQSREISSEFKSKIKDYQNTKEFNSLLNDGFAFFKLLSEHIDKEEQILFNMADMQLSKEEKYEIMQKFLNISSVSRET</sequence>
<dbReference type="Gene3D" id="1.20.120.520">
    <property type="entry name" value="nmb1532 protein domain like"/>
    <property type="match status" value="1"/>
</dbReference>
<dbReference type="EMBL" id="SHMQ01000001">
    <property type="protein sequence ID" value="RZV40475.1"/>
    <property type="molecule type" value="Genomic_DNA"/>
</dbReference>
<feature type="domain" description="Hemerythrin-like" evidence="1">
    <location>
        <begin position="8"/>
        <end position="145"/>
    </location>
</feature>
<dbReference type="InterPro" id="IPR012312">
    <property type="entry name" value="Hemerythrin-like"/>
</dbReference>
<evidence type="ECO:0000259" key="1">
    <source>
        <dbReference type="Pfam" id="PF01814"/>
    </source>
</evidence>
<protein>
    <submittedName>
        <fullName evidence="2">Hemerythrin domain-containing protein</fullName>
    </submittedName>
</protein>
<name>A0A520XHB7_9DELT</name>
<evidence type="ECO:0000313" key="2">
    <source>
        <dbReference type="EMBL" id="RZV40475.1"/>
    </source>
</evidence>
<dbReference type="Pfam" id="PF01814">
    <property type="entry name" value="Hemerythrin"/>
    <property type="match status" value="1"/>
</dbReference>
<comment type="caution">
    <text evidence="2">The sequence shown here is derived from an EMBL/GenBank/DDBJ whole genome shotgun (WGS) entry which is preliminary data.</text>
</comment>
<proteinExistence type="predicted"/>
<reference evidence="2 3" key="1">
    <citation type="submission" date="2019-01" db="EMBL/GenBank/DDBJ databases">
        <title>Insights into ecological role of a new deltaproteobacterial order Candidatus Sinidesulfobacterales (Sva0485) by metagenomics and metatranscriptomics.</title>
        <authorList>
            <person name="Tan S."/>
            <person name="Liu J."/>
            <person name="Fang Y."/>
            <person name="Hedlund B."/>
            <person name="Lian Z.-H."/>
            <person name="Huang L.-Y."/>
            <person name="Li J.-T."/>
            <person name="Huang L.-N."/>
            <person name="Li W.-J."/>
            <person name="Jiang H.-C."/>
            <person name="Dong H.-L."/>
            <person name="Shu W.-S."/>
        </authorList>
    </citation>
    <scope>NUCLEOTIDE SEQUENCE [LARGE SCALE GENOMIC DNA]</scope>
    <source>
        <strain evidence="2">AP4</strain>
    </source>
</reference>